<evidence type="ECO:0000259" key="10">
    <source>
        <dbReference type="PROSITE" id="PS50109"/>
    </source>
</evidence>
<proteinExistence type="predicted"/>
<dbReference type="EC" id="2.7.13.3" evidence="2"/>
<dbReference type="PANTHER" id="PTHR43065">
    <property type="entry name" value="SENSOR HISTIDINE KINASE"/>
    <property type="match status" value="1"/>
</dbReference>
<dbReference type="SMART" id="SM00387">
    <property type="entry name" value="HATPase_c"/>
    <property type="match status" value="1"/>
</dbReference>
<keyword evidence="9" id="KW-0812">Transmembrane</keyword>
<dbReference type="InterPro" id="IPR003594">
    <property type="entry name" value="HATPase_dom"/>
</dbReference>
<dbReference type="Proteomes" id="UP000481621">
    <property type="component" value="Unassembled WGS sequence"/>
</dbReference>
<protein>
    <recommendedName>
        <fullName evidence="2">histidine kinase</fullName>
        <ecNumber evidence="2">2.7.13.3</ecNumber>
    </recommendedName>
</protein>
<comment type="caution">
    <text evidence="11">The sequence shown here is derived from an EMBL/GenBank/DDBJ whole genome shotgun (WGS) entry which is preliminary data.</text>
</comment>
<keyword evidence="9" id="KW-1133">Transmembrane helix</keyword>
<feature type="transmembrane region" description="Helical" evidence="9">
    <location>
        <begin position="156"/>
        <end position="174"/>
    </location>
</feature>
<dbReference type="Pfam" id="PF00512">
    <property type="entry name" value="HisKA"/>
    <property type="match status" value="1"/>
</dbReference>
<dbReference type="InterPro" id="IPR004358">
    <property type="entry name" value="Sig_transdc_His_kin-like_C"/>
</dbReference>
<dbReference type="InterPro" id="IPR036097">
    <property type="entry name" value="HisK_dim/P_sf"/>
</dbReference>
<dbReference type="Gene3D" id="1.10.287.130">
    <property type="match status" value="1"/>
</dbReference>
<dbReference type="CDD" id="cd00082">
    <property type="entry name" value="HisKA"/>
    <property type="match status" value="1"/>
</dbReference>
<evidence type="ECO:0000256" key="3">
    <source>
        <dbReference type="ARBA" id="ARBA00022553"/>
    </source>
</evidence>
<comment type="catalytic activity">
    <reaction evidence="1">
        <text>ATP + protein L-histidine = ADP + protein N-phospho-L-histidine.</text>
        <dbReference type="EC" id="2.7.13.3"/>
    </reaction>
</comment>
<sequence length="418" mass="48131">MKTESIIGKLIFEERRANTLFLWLFYILFLVFDLLWYIVLPRFSRFGDKEFLKTGLGYCVFVFMFILLFFTYKLNKNGNPYKVKYILFISYILIDVTDNVLRYFGTTLQFASGNIVELLFVFMSPIFVNKRYFWTVSLGVIGKYILLGIILHTADVLAPIIILSILAAIAFILLKRFNSYVESLTSVHEELRQKERLAIIGQMSAAIGHEIRNPMASLKGFIQLQREQYPNTNDYYSIMIQEIDRIDSIIDDLMYIGKPRVIQFNKGDIKEIINYTISIAKQQDEENRIVFETKIEDAIPEIDCVEKRLKQVLINLIKNAIEAMPEGGRITISAGVLDRTKVWLTIEDEGDGIKEENIANISLPFFTTKKNGTGLGLMVSEQIIKDHNGSIKFESTEKKGTKVIVELPIVQINKKINH</sequence>
<evidence type="ECO:0000256" key="9">
    <source>
        <dbReference type="SAM" id="Phobius"/>
    </source>
</evidence>
<dbReference type="SUPFAM" id="SSF55874">
    <property type="entry name" value="ATPase domain of HSP90 chaperone/DNA topoisomerase II/histidine kinase"/>
    <property type="match status" value="1"/>
</dbReference>
<evidence type="ECO:0000256" key="4">
    <source>
        <dbReference type="ARBA" id="ARBA00022679"/>
    </source>
</evidence>
<name>A0A6B3TNL3_9BACI</name>
<organism evidence="11 12">
    <name type="scientific">Neobacillus thermocopriae</name>
    <dbReference type="NCBI Taxonomy" id="1215031"/>
    <lineage>
        <taxon>Bacteria</taxon>
        <taxon>Bacillati</taxon>
        <taxon>Bacillota</taxon>
        <taxon>Bacilli</taxon>
        <taxon>Bacillales</taxon>
        <taxon>Bacillaceae</taxon>
        <taxon>Neobacillus</taxon>
    </lineage>
</organism>
<reference evidence="11" key="1">
    <citation type="submission" date="2020-02" db="EMBL/GenBank/DDBJ databases">
        <title>Bacillus sedimentmangrovi sp. nov., isolated from sediment of the mangrove ecosystem.</title>
        <authorList>
            <person name="Liu G."/>
        </authorList>
    </citation>
    <scope>NUCLEOTIDE SEQUENCE [LARGE SCALE GENOMIC DNA]</scope>
    <source>
        <strain evidence="11">SgZ-7</strain>
    </source>
</reference>
<dbReference type="SUPFAM" id="SSF47384">
    <property type="entry name" value="Homodimeric domain of signal transducing histidine kinase"/>
    <property type="match status" value="1"/>
</dbReference>
<keyword evidence="7" id="KW-0067">ATP-binding</keyword>
<dbReference type="Pfam" id="PF20971">
    <property type="entry name" value="MASE12"/>
    <property type="match status" value="1"/>
</dbReference>
<dbReference type="PROSITE" id="PS50109">
    <property type="entry name" value="HIS_KIN"/>
    <property type="match status" value="1"/>
</dbReference>
<dbReference type="Pfam" id="PF02518">
    <property type="entry name" value="HATPase_c"/>
    <property type="match status" value="1"/>
</dbReference>
<dbReference type="InterPro" id="IPR005467">
    <property type="entry name" value="His_kinase_dom"/>
</dbReference>
<dbReference type="SMART" id="SM00388">
    <property type="entry name" value="HisKA"/>
    <property type="match status" value="1"/>
</dbReference>
<keyword evidence="8" id="KW-0902">Two-component regulatory system</keyword>
<dbReference type="Gene3D" id="3.30.565.10">
    <property type="entry name" value="Histidine kinase-like ATPase, C-terminal domain"/>
    <property type="match status" value="1"/>
</dbReference>
<evidence type="ECO:0000256" key="2">
    <source>
        <dbReference type="ARBA" id="ARBA00012438"/>
    </source>
</evidence>
<evidence type="ECO:0000256" key="5">
    <source>
        <dbReference type="ARBA" id="ARBA00022741"/>
    </source>
</evidence>
<keyword evidence="3" id="KW-0597">Phosphoprotein</keyword>
<gene>
    <name evidence="11" type="ORF">G4Z05_06590</name>
</gene>
<keyword evidence="9" id="KW-0472">Membrane</keyword>
<evidence type="ECO:0000313" key="11">
    <source>
        <dbReference type="EMBL" id="NEX78564.1"/>
    </source>
</evidence>
<feature type="transmembrane region" description="Helical" evidence="9">
    <location>
        <begin position="110"/>
        <end position="127"/>
    </location>
</feature>
<evidence type="ECO:0000256" key="6">
    <source>
        <dbReference type="ARBA" id="ARBA00022777"/>
    </source>
</evidence>
<dbReference type="GO" id="GO:0005524">
    <property type="term" value="F:ATP binding"/>
    <property type="evidence" value="ECO:0007669"/>
    <property type="project" value="UniProtKB-KW"/>
</dbReference>
<feature type="transmembrane region" description="Helical" evidence="9">
    <location>
        <begin position="132"/>
        <end position="150"/>
    </location>
</feature>
<feature type="domain" description="Histidine kinase" evidence="10">
    <location>
        <begin position="206"/>
        <end position="411"/>
    </location>
</feature>
<dbReference type="AlphaFoldDB" id="A0A6B3TNL3"/>
<evidence type="ECO:0000256" key="7">
    <source>
        <dbReference type="ARBA" id="ARBA00022840"/>
    </source>
</evidence>
<dbReference type="RefSeq" id="WP_163251085.1">
    <property type="nucleotide sequence ID" value="NZ_JAAIUV010000007.1"/>
</dbReference>
<dbReference type="InterPro" id="IPR036890">
    <property type="entry name" value="HATPase_C_sf"/>
</dbReference>
<evidence type="ECO:0000256" key="1">
    <source>
        <dbReference type="ARBA" id="ARBA00000085"/>
    </source>
</evidence>
<keyword evidence="12" id="KW-1185">Reference proteome</keyword>
<keyword evidence="5" id="KW-0547">Nucleotide-binding</keyword>
<dbReference type="EMBL" id="JAAIUV010000007">
    <property type="protein sequence ID" value="NEX78564.1"/>
    <property type="molecule type" value="Genomic_DNA"/>
</dbReference>
<dbReference type="PRINTS" id="PR00344">
    <property type="entry name" value="BCTRLSENSOR"/>
</dbReference>
<accession>A0A6B3TNL3</accession>
<keyword evidence="6 11" id="KW-0418">Kinase</keyword>
<feature type="transmembrane region" description="Helical" evidence="9">
    <location>
        <begin position="51"/>
        <end position="71"/>
    </location>
</feature>
<dbReference type="InterPro" id="IPR048436">
    <property type="entry name" value="MASE12"/>
</dbReference>
<keyword evidence="4" id="KW-0808">Transferase</keyword>
<evidence type="ECO:0000313" key="12">
    <source>
        <dbReference type="Proteomes" id="UP000481621"/>
    </source>
</evidence>
<feature type="transmembrane region" description="Helical" evidence="9">
    <location>
        <begin position="20"/>
        <end position="39"/>
    </location>
</feature>
<evidence type="ECO:0000256" key="8">
    <source>
        <dbReference type="ARBA" id="ARBA00023012"/>
    </source>
</evidence>
<dbReference type="InterPro" id="IPR003661">
    <property type="entry name" value="HisK_dim/P_dom"/>
</dbReference>
<dbReference type="PANTHER" id="PTHR43065:SF34">
    <property type="entry name" value="SPORULATION KINASE A"/>
    <property type="match status" value="1"/>
</dbReference>
<dbReference type="GO" id="GO:0000155">
    <property type="term" value="F:phosphorelay sensor kinase activity"/>
    <property type="evidence" value="ECO:0007669"/>
    <property type="project" value="InterPro"/>
</dbReference>